<name>A0A7W7VD99_9PSEU</name>
<comment type="caution">
    <text evidence="3">The sequence shown here is derived from an EMBL/GenBank/DDBJ whole genome shotgun (WGS) entry which is preliminary data.</text>
</comment>
<dbReference type="InterPro" id="IPR011042">
    <property type="entry name" value="6-blade_b-propeller_TolB-like"/>
</dbReference>
<accession>A0A7W7VD99</accession>
<dbReference type="SUPFAM" id="SSF50952">
    <property type="entry name" value="Soluble quinoprotein glucose dehydrogenase"/>
    <property type="match status" value="1"/>
</dbReference>
<dbReference type="Proteomes" id="UP000520767">
    <property type="component" value="Unassembled WGS sequence"/>
</dbReference>
<dbReference type="Gene3D" id="2.120.10.30">
    <property type="entry name" value="TolB, C-terminal domain"/>
    <property type="match status" value="1"/>
</dbReference>
<evidence type="ECO:0000313" key="4">
    <source>
        <dbReference type="Proteomes" id="UP000520767"/>
    </source>
</evidence>
<evidence type="ECO:0000259" key="2">
    <source>
        <dbReference type="Pfam" id="PF07995"/>
    </source>
</evidence>
<keyword evidence="4" id="KW-1185">Reference proteome</keyword>
<gene>
    <name evidence="3" type="ORF">FHR82_002173</name>
</gene>
<sequence>MNFGRIAVALLCVLVSALSGGAVAAHADTPARTIAQGLHSPWAIAFLPGGDALVTERDTARLLRVTTAGAVTVVGVVPGVVPRPQGGLLGVAVSPRFSTDRYVYAFVSAAQDNRIVRFRYPEGTGITGIETVLAGIPVADAANGGRLKFGPDGMLYATTGFNFRLEFAQNPGSLGGKILRMTPDGRPAPGNPFPGSVVWTLGHRNVEGLAWDPYGRAYATEFGEAAFDELNRIRRGHNYGWPHVEGSAADPRFTNPELTWRTGDASPSGVAFAGGSLWVAGLGGERLWQVPLGANGRPGTPVAHFVGTHGRMREVVVAPDGALWVLTSNTDGIGVARAGDDRLLVLPADFTRGG</sequence>
<protein>
    <submittedName>
        <fullName evidence="3">Glucose/arabinose dehydrogenase</fullName>
    </submittedName>
</protein>
<dbReference type="EMBL" id="JACHJQ010000002">
    <property type="protein sequence ID" value="MBB4905956.1"/>
    <property type="molecule type" value="Genomic_DNA"/>
</dbReference>
<feature type="chain" id="PRO_5038337192" evidence="1">
    <location>
        <begin position="25"/>
        <end position="354"/>
    </location>
</feature>
<dbReference type="AlphaFoldDB" id="A0A7W7VD99"/>
<keyword evidence="1" id="KW-0732">Signal</keyword>
<dbReference type="PANTHER" id="PTHR19328:SF13">
    <property type="entry name" value="HIPL1 PROTEIN"/>
    <property type="match status" value="1"/>
</dbReference>
<dbReference type="RefSeq" id="WP_184810106.1">
    <property type="nucleotide sequence ID" value="NZ_JACHJQ010000002.1"/>
</dbReference>
<organism evidence="3 4">
    <name type="scientific">Actinophytocola algeriensis</name>
    <dbReference type="NCBI Taxonomy" id="1768010"/>
    <lineage>
        <taxon>Bacteria</taxon>
        <taxon>Bacillati</taxon>
        <taxon>Actinomycetota</taxon>
        <taxon>Actinomycetes</taxon>
        <taxon>Pseudonocardiales</taxon>
        <taxon>Pseudonocardiaceae</taxon>
    </lineage>
</organism>
<dbReference type="InterPro" id="IPR011041">
    <property type="entry name" value="Quinoprot_gluc/sorb_DH_b-prop"/>
</dbReference>
<dbReference type="Pfam" id="PF07995">
    <property type="entry name" value="GSDH"/>
    <property type="match status" value="1"/>
</dbReference>
<feature type="signal peptide" evidence="1">
    <location>
        <begin position="1"/>
        <end position="24"/>
    </location>
</feature>
<evidence type="ECO:0000313" key="3">
    <source>
        <dbReference type="EMBL" id="MBB4905956.1"/>
    </source>
</evidence>
<dbReference type="PANTHER" id="PTHR19328">
    <property type="entry name" value="HEDGEHOG-INTERACTING PROTEIN"/>
    <property type="match status" value="1"/>
</dbReference>
<feature type="domain" description="Glucose/Sorbosone dehydrogenase" evidence="2">
    <location>
        <begin position="38"/>
        <end position="332"/>
    </location>
</feature>
<proteinExistence type="predicted"/>
<reference evidence="3 4" key="1">
    <citation type="submission" date="2020-08" db="EMBL/GenBank/DDBJ databases">
        <title>Genomic Encyclopedia of Type Strains, Phase III (KMG-III): the genomes of soil and plant-associated and newly described type strains.</title>
        <authorList>
            <person name="Whitman W."/>
        </authorList>
    </citation>
    <scope>NUCLEOTIDE SEQUENCE [LARGE SCALE GENOMIC DNA]</scope>
    <source>
        <strain evidence="3 4">CECT 8960</strain>
    </source>
</reference>
<dbReference type="InterPro" id="IPR012938">
    <property type="entry name" value="Glc/Sorbosone_DH"/>
</dbReference>
<evidence type="ECO:0000256" key="1">
    <source>
        <dbReference type="SAM" id="SignalP"/>
    </source>
</evidence>